<dbReference type="GO" id="GO:0000976">
    <property type="term" value="F:transcription cis-regulatory region binding"/>
    <property type="evidence" value="ECO:0007669"/>
    <property type="project" value="TreeGrafter"/>
</dbReference>
<dbReference type="PRINTS" id="PR00455">
    <property type="entry name" value="HTHTETR"/>
</dbReference>
<evidence type="ECO:0000256" key="3">
    <source>
        <dbReference type="ARBA" id="ARBA00023163"/>
    </source>
</evidence>
<dbReference type="GO" id="GO:0003700">
    <property type="term" value="F:DNA-binding transcription factor activity"/>
    <property type="evidence" value="ECO:0007669"/>
    <property type="project" value="TreeGrafter"/>
</dbReference>
<dbReference type="RefSeq" id="WP_058262159.1">
    <property type="nucleotide sequence ID" value="NZ_CP051181.1"/>
</dbReference>
<dbReference type="SUPFAM" id="SSF48498">
    <property type="entry name" value="Tetracyclin repressor-like, C-terminal domain"/>
    <property type="match status" value="1"/>
</dbReference>
<dbReference type="InterPro" id="IPR041586">
    <property type="entry name" value="PsrA_TetR_C"/>
</dbReference>
<keyword evidence="1" id="KW-0805">Transcription regulation</keyword>
<keyword evidence="2 4" id="KW-0238">DNA-binding</keyword>
<sequence length="219" mass="23821">MAQKADKPHSDGRVARGEVTRVKVLDAAERCFAATGFDAVSIRQIAAESGVTLGVVGFHGGSKEDLFLTVLARRVDALNKLRREALQALRTTGRYTLDDLVDAYITPYLTIASRGDPQWRAYAQLVARLASDDRYYPAVRELYDPVAREFLDAMIELKPNADRHVLATVLTLTVSSMLSIVASSVRAEALSGKPGPATPLEYRNVLLAFCSGGLARAIE</sequence>
<dbReference type="AlphaFoldDB" id="A0A0P1F9F5"/>
<evidence type="ECO:0000256" key="4">
    <source>
        <dbReference type="PROSITE-ProRule" id="PRU00335"/>
    </source>
</evidence>
<proteinExistence type="predicted"/>
<name>A0A0P1F9F5_THAGE</name>
<dbReference type="Proteomes" id="UP000051587">
    <property type="component" value="Unassembled WGS sequence"/>
</dbReference>
<dbReference type="InterPro" id="IPR050109">
    <property type="entry name" value="HTH-type_TetR-like_transc_reg"/>
</dbReference>
<evidence type="ECO:0000313" key="7">
    <source>
        <dbReference type="Proteomes" id="UP000051587"/>
    </source>
</evidence>
<dbReference type="InterPro" id="IPR036271">
    <property type="entry name" value="Tet_transcr_reg_TetR-rel_C_sf"/>
</dbReference>
<dbReference type="OrthoDB" id="2356263at2"/>
<evidence type="ECO:0000259" key="5">
    <source>
        <dbReference type="PROSITE" id="PS50977"/>
    </source>
</evidence>
<protein>
    <submittedName>
        <fullName evidence="6">DNA-binding transcriptional repressor AcrR</fullName>
    </submittedName>
</protein>
<dbReference type="STRING" id="53501.SAMN04488043_102253"/>
<dbReference type="Gene3D" id="1.10.357.10">
    <property type="entry name" value="Tetracycline Repressor, domain 2"/>
    <property type="match status" value="1"/>
</dbReference>
<accession>A0A0P1F9F5</accession>
<dbReference type="PANTHER" id="PTHR30055:SF234">
    <property type="entry name" value="HTH-TYPE TRANSCRIPTIONAL REGULATOR BETI"/>
    <property type="match status" value="1"/>
</dbReference>
<gene>
    <name evidence="6" type="ORF">TG4357_01422</name>
</gene>
<organism evidence="6 7">
    <name type="scientific">Thalassovita gelatinovora</name>
    <name type="common">Thalassobius gelatinovorus</name>
    <dbReference type="NCBI Taxonomy" id="53501"/>
    <lineage>
        <taxon>Bacteria</taxon>
        <taxon>Pseudomonadati</taxon>
        <taxon>Pseudomonadota</taxon>
        <taxon>Alphaproteobacteria</taxon>
        <taxon>Rhodobacterales</taxon>
        <taxon>Roseobacteraceae</taxon>
        <taxon>Thalassovita</taxon>
    </lineage>
</organism>
<dbReference type="InterPro" id="IPR001647">
    <property type="entry name" value="HTH_TetR"/>
</dbReference>
<dbReference type="Pfam" id="PF17939">
    <property type="entry name" value="TetR_C_30"/>
    <property type="match status" value="1"/>
</dbReference>
<dbReference type="EMBL" id="CYSA01000015">
    <property type="protein sequence ID" value="CUH64667.1"/>
    <property type="molecule type" value="Genomic_DNA"/>
</dbReference>
<evidence type="ECO:0000313" key="6">
    <source>
        <dbReference type="EMBL" id="CUH64667.1"/>
    </source>
</evidence>
<keyword evidence="7" id="KW-1185">Reference proteome</keyword>
<dbReference type="PANTHER" id="PTHR30055">
    <property type="entry name" value="HTH-TYPE TRANSCRIPTIONAL REGULATOR RUTR"/>
    <property type="match status" value="1"/>
</dbReference>
<dbReference type="Pfam" id="PF00440">
    <property type="entry name" value="TetR_N"/>
    <property type="match status" value="1"/>
</dbReference>
<feature type="domain" description="HTH tetR-type" evidence="5">
    <location>
        <begin position="18"/>
        <end position="78"/>
    </location>
</feature>
<evidence type="ECO:0000256" key="1">
    <source>
        <dbReference type="ARBA" id="ARBA00023015"/>
    </source>
</evidence>
<keyword evidence="3" id="KW-0804">Transcription</keyword>
<reference evidence="6 7" key="1">
    <citation type="submission" date="2015-09" db="EMBL/GenBank/DDBJ databases">
        <authorList>
            <consortium name="Swine Surveillance"/>
        </authorList>
    </citation>
    <scope>NUCLEOTIDE SEQUENCE [LARGE SCALE GENOMIC DNA]</scope>
    <source>
        <strain evidence="6 7">CECT 4357</strain>
    </source>
</reference>
<evidence type="ECO:0000256" key="2">
    <source>
        <dbReference type="ARBA" id="ARBA00023125"/>
    </source>
</evidence>
<dbReference type="SUPFAM" id="SSF46689">
    <property type="entry name" value="Homeodomain-like"/>
    <property type="match status" value="1"/>
</dbReference>
<feature type="DNA-binding region" description="H-T-H motif" evidence="4">
    <location>
        <begin position="41"/>
        <end position="60"/>
    </location>
</feature>
<dbReference type="InterPro" id="IPR009057">
    <property type="entry name" value="Homeodomain-like_sf"/>
</dbReference>
<dbReference type="PROSITE" id="PS50977">
    <property type="entry name" value="HTH_TETR_2"/>
    <property type="match status" value="1"/>
</dbReference>